<dbReference type="GO" id="GO:2001295">
    <property type="term" value="P:malonyl-CoA biosynthetic process"/>
    <property type="evidence" value="ECO:0007669"/>
    <property type="project" value="UniProtKB-UniPathway"/>
</dbReference>
<evidence type="ECO:0000256" key="10">
    <source>
        <dbReference type="ARBA" id="ARBA00049152"/>
    </source>
</evidence>
<accession>G8PER2</accession>
<evidence type="ECO:0000256" key="6">
    <source>
        <dbReference type="ARBA" id="ARBA00022832"/>
    </source>
</evidence>
<evidence type="ECO:0000256" key="4">
    <source>
        <dbReference type="ARBA" id="ARBA00022679"/>
    </source>
</evidence>
<evidence type="ECO:0000256" key="2">
    <source>
        <dbReference type="ARBA" id="ARBA00011883"/>
    </source>
</evidence>
<keyword evidence="6" id="KW-0276">Fatty acid metabolism</keyword>
<dbReference type="GO" id="GO:0006633">
    <property type="term" value="P:fatty acid biosynthetic process"/>
    <property type="evidence" value="ECO:0007669"/>
    <property type="project" value="UniProtKB-KW"/>
</dbReference>
<organism evidence="12 13">
    <name type="scientific">Pediococcus claussenii (strain ATCC BAA-344 / DSM 14800 / JCM 18046 / KCTC 3811 / LMG 21948 / P06)</name>
    <dbReference type="NCBI Taxonomy" id="701521"/>
    <lineage>
        <taxon>Bacteria</taxon>
        <taxon>Bacillati</taxon>
        <taxon>Bacillota</taxon>
        <taxon>Bacilli</taxon>
        <taxon>Lactobacillales</taxon>
        <taxon>Lactobacillaceae</taxon>
        <taxon>Pediococcus</taxon>
    </lineage>
</organism>
<dbReference type="PANTHER" id="PTHR42853:SF3">
    <property type="entry name" value="ACETYL-COENZYME A CARBOXYLASE CARBOXYL TRANSFERASE SUBUNIT ALPHA, CHLOROPLASTIC"/>
    <property type="match status" value="1"/>
</dbReference>
<evidence type="ECO:0000256" key="3">
    <source>
        <dbReference type="ARBA" id="ARBA00022516"/>
    </source>
</evidence>
<dbReference type="SUPFAM" id="SSF52096">
    <property type="entry name" value="ClpP/crotonase"/>
    <property type="match status" value="1"/>
</dbReference>
<dbReference type="PANTHER" id="PTHR42853">
    <property type="entry name" value="ACETYL-COENZYME A CARBOXYLASE CARBOXYL TRANSFERASE SUBUNIT ALPHA"/>
    <property type="match status" value="1"/>
</dbReference>
<sequence>MLKKTAYETVVAARDANKIDTQVLINDLFSDFMELHGDRSGKDDPAIISGVAKLGNIPVTVIGTQKGRNMNENVSRHFGCVEPEGYRKALRLMKQSEKFNRPIITLVNTPGAYPGVEAEYHGQGSAIAQCIMEGMRLRVPYLSVIFGEGGSGGALALATGDEVWMFENSIYSILSPEGYASIMWKDAKKVKEASEELGLTPEDLLENGTIDRIVDEVVDQKSADALQKSLLKKVMELKAMTPEDLVLKREQRFRKF</sequence>
<dbReference type="GO" id="GO:0009317">
    <property type="term" value="C:acetyl-CoA carboxylase complex"/>
    <property type="evidence" value="ECO:0007669"/>
    <property type="project" value="InterPro"/>
</dbReference>
<proteinExistence type="predicted"/>
<evidence type="ECO:0000256" key="7">
    <source>
        <dbReference type="ARBA" id="ARBA00022840"/>
    </source>
</evidence>
<dbReference type="InterPro" id="IPR011763">
    <property type="entry name" value="COA_CT_C"/>
</dbReference>
<keyword evidence="9" id="KW-0275">Fatty acid biosynthesis</keyword>
<keyword evidence="5" id="KW-0547">Nucleotide-binding</keyword>
<dbReference type="PROSITE" id="PS50989">
    <property type="entry name" value="COA_CT_CTER"/>
    <property type="match status" value="1"/>
</dbReference>
<gene>
    <name evidence="12" type="primary">accA</name>
    <name evidence="12" type="ordered locus">PECL_114</name>
</gene>
<evidence type="ECO:0000256" key="5">
    <source>
        <dbReference type="ARBA" id="ARBA00022741"/>
    </source>
</evidence>
<dbReference type="UniPathway" id="UPA00655">
    <property type="reaction ID" value="UER00711"/>
</dbReference>
<protein>
    <recommendedName>
        <fullName evidence="2">acetyl-CoA carboxytransferase</fullName>
        <ecNumber evidence="2">2.1.3.15</ecNumber>
    </recommendedName>
</protein>
<dbReference type="InterPro" id="IPR029045">
    <property type="entry name" value="ClpP/crotonase-like_dom_sf"/>
</dbReference>
<feature type="domain" description="CoA carboxyltransferase C-terminal" evidence="11">
    <location>
        <begin position="1"/>
        <end position="236"/>
    </location>
</feature>
<dbReference type="STRING" id="701521.PECL_114"/>
<dbReference type="GO" id="GO:0016743">
    <property type="term" value="F:carboxyl- or carbamoyltransferase activity"/>
    <property type="evidence" value="ECO:0007669"/>
    <property type="project" value="InterPro"/>
</dbReference>
<dbReference type="EMBL" id="CP003137">
    <property type="protein sequence ID" value="AEV94442.1"/>
    <property type="molecule type" value="Genomic_DNA"/>
</dbReference>
<dbReference type="KEGG" id="pce:PECL_114"/>
<evidence type="ECO:0000256" key="9">
    <source>
        <dbReference type="ARBA" id="ARBA00023160"/>
    </source>
</evidence>
<dbReference type="eggNOG" id="COG0825">
    <property type="taxonomic scope" value="Bacteria"/>
</dbReference>
<reference evidence="12 13" key="1">
    <citation type="journal article" date="2012" name="J. Bacteriol.">
        <title>Complete Genome Sequence of the Beer Spoilage Organism Pediococcus claussenii ATCC BAA-344T.</title>
        <authorList>
            <person name="Pittet V."/>
            <person name="Abegunde T."/>
            <person name="Marfleet T."/>
            <person name="Haakensen M."/>
            <person name="Morrow K."/>
            <person name="Jayaprakash T."/>
            <person name="Schroeder K."/>
            <person name="Trost B."/>
            <person name="Byrns S."/>
            <person name="Bergsveinson J."/>
            <person name="Kusalik A."/>
            <person name="Ziola B."/>
        </authorList>
    </citation>
    <scope>NUCLEOTIDE SEQUENCE [LARGE SCALE GENOMIC DNA]</scope>
    <source>
        <strain evidence="12 13">ATCC BAA-344</strain>
    </source>
</reference>
<comment type="catalytic activity">
    <reaction evidence="10">
        <text>N(6)-carboxybiotinyl-L-lysyl-[protein] + acetyl-CoA = N(6)-biotinyl-L-lysyl-[protein] + malonyl-CoA</text>
        <dbReference type="Rhea" id="RHEA:54728"/>
        <dbReference type="Rhea" id="RHEA-COMP:10505"/>
        <dbReference type="Rhea" id="RHEA-COMP:10506"/>
        <dbReference type="ChEBI" id="CHEBI:57288"/>
        <dbReference type="ChEBI" id="CHEBI:57384"/>
        <dbReference type="ChEBI" id="CHEBI:83144"/>
        <dbReference type="ChEBI" id="CHEBI:83145"/>
        <dbReference type="EC" id="2.1.3.15"/>
    </reaction>
</comment>
<dbReference type="Gene3D" id="3.90.226.10">
    <property type="entry name" value="2-enoyl-CoA Hydratase, Chain A, domain 1"/>
    <property type="match status" value="1"/>
</dbReference>
<dbReference type="PATRIC" id="fig|701521.8.peg.105"/>
<keyword evidence="8" id="KW-0443">Lipid metabolism</keyword>
<keyword evidence="4" id="KW-0808">Transferase</keyword>
<dbReference type="PRINTS" id="PR01069">
    <property type="entry name" value="ACCCTRFRASEA"/>
</dbReference>
<dbReference type="RefSeq" id="WP_014214640.1">
    <property type="nucleotide sequence ID" value="NC_016605.1"/>
</dbReference>
<keyword evidence="7" id="KW-0067">ATP-binding</keyword>
<keyword evidence="3" id="KW-0444">Lipid biosynthesis</keyword>
<dbReference type="NCBIfam" id="NF041504">
    <property type="entry name" value="AccA_sub"/>
    <property type="match status" value="1"/>
</dbReference>
<name>G8PER2_PEDCP</name>
<dbReference type="EC" id="2.1.3.15" evidence="2"/>
<evidence type="ECO:0000256" key="8">
    <source>
        <dbReference type="ARBA" id="ARBA00023098"/>
    </source>
</evidence>
<evidence type="ECO:0000256" key="1">
    <source>
        <dbReference type="ARBA" id="ARBA00004956"/>
    </source>
</evidence>
<keyword evidence="13" id="KW-1185">Reference proteome</keyword>
<evidence type="ECO:0000313" key="13">
    <source>
        <dbReference type="Proteomes" id="UP000005444"/>
    </source>
</evidence>
<dbReference type="GO" id="GO:0005524">
    <property type="term" value="F:ATP binding"/>
    <property type="evidence" value="ECO:0007669"/>
    <property type="project" value="UniProtKB-KW"/>
</dbReference>
<evidence type="ECO:0000259" key="11">
    <source>
        <dbReference type="PROSITE" id="PS50989"/>
    </source>
</evidence>
<comment type="pathway">
    <text evidence="1">Lipid metabolism; malonyl-CoA biosynthesis; malonyl-CoA from acetyl-CoA: step 1/1.</text>
</comment>
<evidence type="ECO:0000313" key="12">
    <source>
        <dbReference type="EMBL" id="AEV94442.1"/>
    </source>
</evidence>
<dbReference type="GO" id="GO:0003989">
    <property type="term" value="F:acetyl-CoA carboxylase activity"/>
    <property type="evidence" value="ECO:0007669"/>
    <property type="project" value="InterPro"/>
</dbReference>
<dbReference type="Proteomes" id="UP000005444">
    <property type="component" value="Chromosome"/>
</dbReference>
<dbReference type="InterPro" id="IPR001095">
    <property type="entry name" value="Acetyl_CoA_COase_a_su"/>
</dbReference>
<dbReference type="Pfam" id="PF03255">
    <property type="entry name" value="ACCA"/>
    <property type="match status" value="1"/>
</dbReference>
<dbReference type="AlphaFoldDB" id="G8PER2"/>
<dbReference type="HOGENOM" id="CLU_015486_0_2_9"/>